<dbReference type="NCBIfam" id="TIGR00756">
    <property type="entry name" value="PPR"/>
    <property type="match status" value="1"/>
</dbReference>
<accession>A0ABD0U613</accession>
<dbReference type="Pfam" id="PF01535">
    <property type="entry name" value="PPR"/>
    <property type="match status" value="2"/>
</dbReference>
<evidence type="ECO:0000313" key="4">
    <source>
        <dbReference type="EMBL" id="KAL0907889.1"/>
    </source>
</evidence>
<dbReference type="Pfam" id="PF12854">
    <property type="entry name" value="PPR_1"/>
    <property type="match status" value="1"/>
</dbReference>
<dbReference type="InterPro" id="IPR036222">
    <property type="entry name" value="CAP_N_sf"/>
</dbReference>
<dbReference type="EMBL" id="JANQDX010000017">
    <property type="protein sequence ID" value="KAL0907889.1"/>
    <property type="molecule type" value="Genomic_DNA"/>
</dbReference>
<proteinExistence type="predicted"/>
<feature type="domain" description="CAP N-terminal" evidence="3">
    <location>
        <begin position="22"/>
        <end position="68"/>
    </location>
</feature>
<dbReference type="PROSITE" id="PS51375">
    <property type="entry name" value="PPR"/>
    <property type="match status" value="2"/>
</dbReference>
<reference evidence="4 5" key="1">
    <citation type="journal article" date="2024" name="Plant Biotechnol. J.">
        <title>Dendrobium thyrsiflorum genome and its molecular insights into genes involved in important horticultural traits.</title>
        <authorList>
            <person name="Chen B."/>
            <person name="Wang J.Y."/>
            <person name="Zheng P.J."/>
            <person name="Li K.L."/>
            <person name="Liang Y.M."/>
            <person name="Chen X.F."/>
            <person name="Zhang C."/>
            <person name="Zhao X."/>
            <person name="He X."/>
            <person name="Zhang G.Q."/>
            <person name="Liu Z.J."/>
            <person name="Xu Q."/>
        </authorList>
    </citation>
    <scope>NUCLEOTIDE SEQUENCE [LARGE SCALE GENOMIC DNA]</scope>
    <source>
        <strain evidence="4">GZMU011</strain>
    </source>
</reference>
<comment type="caution">
    <text evidence="4">The sequence shown here is derived from an EMBL/GenBank/DDBJ whole genome shotgun (WGS) entry which is preliminary data.</text>
</comment>
<sequence length="176" mass="20472">MQSIGFSNMKVVVIISIFLMLMAEFYNNKVLVAYSNKDSDHVEWTKSLKELYFPGFWDYVKSFYPLGLVWGRPATCNVLLETLLQHDKVTDAQKLFDQMLDEHKPHVFMGINAETYNIMIKHFFKKGKLVEAMEVFSNTGLKPLPKDLGRYNYIMGMLYENGMLQDAVNLFEEMLS</sequence>
<evidence type="ECO:0000259" key="3">
    <source>
        <dbReference type="Pfam" id="PF21938"/>
    </source>
</evidence>
<protein>
    <recommendedName>
        <fullName evidence="3">CAP N-terminal domain-containing protein</fullName>
    </recommendedName>
</protein>
<keyword evidence="1" id="KW-0677">Repeat</keyword>
<dbReference type="PANTHER" id="PTHR47937">
    <property type="entry name" value="PLASTID TRANSCRIPTIONALLY ACTIVE CHROMOSOME 2-LIKE PROTEIN"/>
    <property type="match status" value="1"/>
</dbReference>
<dbReference type="AlphaFoldDB" id="A0ABD0U613"/>
<dbReference type="InterPro" id="IPR053950">
    <property type="entry name" value="CAP_N"/>
</dbReference>
<keyword evidence="5" id="KW-1185">Reference proteome</keyword>
<gene>
    <name evidence="4" type="ORF">M5K25_022340</name>
</gene>
<dbReference type="Gene3D" id="1.25.40.330">
    <property type="entry name" value="Adenylate cyclase-associated CAP, N-terminal domain"/>
    <property type="match status" value="1"/>
</dbReference>
<dbReference type="InterPro" id="IPR002885">
    <property type="entry name" value="PPR_rpt"/>
</dbReference>
<evidence type="ECO:0000256" key="1">
    <source>
        <dbReference type="ARBA" id="ARBA00022737"/>
    </source>
</evidence>
<dbReference type="Gene3D" id="1.25.40.10">
    <property type="entry name" value="Tetratricopeptide repeat domain"/>
    <property type="match status" value="1"/>
</dbReference>
<dbReference type="InterPro" id="IPR052308">
    <property type="entry name" value="PPR_domain-containing"/>
</dbReference>
<evidence type="ECO:0000313" key="5">
    <source>
        <dbReference type="Proteomes" id="UP001552299"/>
    </source>
</evidence>
<feature type="repeat" description="PPR" evidence="2">
    <location>
        <begin position="112"/>
        <end position="146"/>
    </location>
</feature>
<dbReference type="Pfam" id="PF21938">
    <property type="entry name" value="CAP_N"/>
    <property type="match status" value="1"/>
</dbReference>
<dbReference type="Proteomes" id="UP001552299">
    <property type="component" value="Unassembled WGS sequence"/>
</dbReference>
<organism evidence="4 5">
    <name type="scientific">Dendrobium thyrsiflorum</name>
    <name type="common">Pinecone-like raceme dendrobium</name>
    <name type="synonym">Orchid</name>
    <dbReference type="NCBI Taxonomy" id="117978"/>
    <lineage>
        <taxon>Eukaryota</taxon>
        <taxon>Viridiplantae</taxon>
        <taxon>Streptophyta</taxon>
        <taxon>Embryophyta</taxon>
        <taxon>Tracheophyta</taxon>
        <taxon>Spermatophyta</taxon>
        <taxon>Magnoliopsida</taxon>
        <taxon>Liliopsida</taxon>
        <taxon>Asparagales</taxon>
        <taxon>Orchidaceae</taxon>
        <taxon>Epidendroideae</taxon>
        <taxon>Malaxideae</taxon>
        <taxon>Dendrobiinae</taxon>
        <taxon>Dendrobium</taxon>
    </lineage>
</organism>
<evidence type="ECO:0000256" key="2">
    <source>
        <dbReference type="PROSITE-ProRule" id="PRU00708"/>
    </source>
</evidence>
<feature type="repeat" description="PPR" evidence="2">
    <location>
        <begin position="147"/>
        <end position="176"/>
    </location>
</feature>
<dbReference type="SUPFAM" id="SSF101278">
    <property type="entry name" value="N-terminal domain of adenylylcyclase associated protein, CAP"/>
    <property type="match status" value="1"/>
</dbReference>
<name>A0ABD0U613_DENTH</name>
<dbReference type="PANTHER" id="PTHR47937:SF2">
    <property type="entry name" value="PENTATRICOPEPTIDE (PPR) REPEAT-CONTAINING PROTEIN, PF01535'-RELATED"/>
    <property type="match status" value="1"/>
</dbReference>
<dbReference type="InterPro" id="IPR011990">
    <property type="entry name" value="TPR-like_helical_dom_sf"/>
</dbReference>